<evidence type="ECO:0000313" key="3">
    <source>
        <dbReference type="Proteomes" id="UP000783742"/>
    </source>
</evidence>
<name>A0ABS6FHM1_9FIRM</name>
<dbReference type="Pfam" id="PF01510">
    <property type="entry name" value="Amidase_2"/>
    <property type="match status" value="1"/>
</dbReference>
<dbReference type="RefSeq" id="WP_216549506.1">
    <property type="nucleotide sequence ID" value="NZ_JAHLQO010000004.1"/>
</dbReference>
<evidence type="ECO:0000313" key="2">
    <source>
        <dbReference type="EMBL" id="MBU5669672.1"/>
    </source>
</evidence>
<sequence length="247" mass="28612">MRFRYKPISNKRQIGKKRSYDSIKYIVIHDTGNPSRGANAEMHYRYLNNATRYGSAHYYLDDKEIIQTIGDSLVAWSIGDKWGYKNNPNRIVDAFNSNSISIELCVNSDIDKEKAYRNLVELTKNLMVKFKIPASRVIRHYDATGKSCPDSWKSNNWSKWKQFKEDIQKPIVAKIDLSKDSEFNFNDISNEVNNNMTETNKNNTPSDWAKKEWQEGIDLGITDGTRPKDTATREEVNSMIVRALKKN</sequence>
<dbReference type="InterPro" id="IPR002502">
    <property type="entry name" value="Amidase_domain"/>
</dbReference>
<comment type="caution">
    <text evidence="2">The sequence shown here is derived from an EMBL/GenBank/DDBJ whole genome shotgun (WGS) entry which is preliminary data.</text>
</comment>
<accession>A0ABS6FHM1</accession>
<dbReference type="SMART" id="SM00644">
    <property type="entry name" value="Ami_2"/>
    <property type="match status" value="1"/>
</dbReference>
<organism evidence="2 3">
    <name type="scientific">Peptoniphilus ovalis</name>
    <dbReference type="NCBI Taxonomy" id="2841503"/>
    <lineage>
        <taxon>Bacteria</taxon>
        <taxon>Bacillati</taxon>
        <taxon>Bacillota</taxon>
        <taxon>Tissierellia</taxon>
        <taxon>Tissierellales</taxon>
        <taxon>Peptoniphilaceae</taxon>
        <taxon>Peptoniphilus</taxon>
    </lineage>
</organism>
<dbReference type="PANTHER" id="PTHR30417">
    <property type="entry name" value="N-ACETYLMURAMOYL-L-ALANINE AMIDASE AMID"/>
    <property type="match status" value="1"/>
</dbReference>
<dbReference type="EMBL" id="JAHLQO010000004">
    <property type="protein sequence ID" value="MBU5669672.1"/>
    <property type="molecule type" value="Genomic_DNA"/>
</dbReference>
<keyword evidence="3" id="KW-1185">Reference proteome</keyword>
<dbReference type="Proteomes" id="UP000783742">
    <property type="component" value="Unassembled WGS sequence"/>
</dbReference>
<proteinExistence type="predicted"/>
<gene>
    <name evidence="2" type="ORF">KQI68_07435</name>
</gene>
<dbReference type="PANTHER" id="PTHR30417:SF1">
    <property type="entry name" value="N-ACETYLMURAMOYL-L-ALANINE AMIDASE AMID"/>
    <property type="match status" value="1"/>
</dbReference>
<protein>
    <submittedName>
        <fullName evidence="2">N-acetylmuramoyl-L-alanine amidase</fullName>
    </submittedName>
</protein>
<feature type="domain" description="N-acetylmuramoyl-L-alanine amidase" evidence="1">
    <location>
        <begin position="9"/>
        <end position="171"/>
    </location>
</feature>
<dbReference type="InterPro" id="IPR051206">
    <property type="entry name" value="NAMLAA_amidase_2"/>
</dbReference>
<evidence type="ECO:0000259" key="1">
    <source>
        <dbReference type="SMART" id="SM00644"/>
    </source>
</evidence>
<reference evidence="2 3" key="1">
    <citation type="submission" date="2021-06" db="EMBL/GenBank/DDBJ databases">
        <authorList>
            <person name="Sun Q."/>
            <person name="Li D."/>
        </authorList>
    </citation>
    <scope>NUCLEOTIDE SEQUENCE [LARGE SCALE GENOMIC DNA]</scope>
    <source>
        <strain evidence="2 3">MSJ-1</strain>
    </source>
</reference>
<dbReference type="CDD" id="cd06583">
    <property type="entry name" value="PGRP"/>
    <property type="match status" value="1"/>
</dbReference>